<dbReference type="InterPro" id="IPR027417">
    <property type="entry name" value="P-loop_NTPase"/>
</dbReference>
<dbReference type="PANTHER" id="PTHR35894">
    <property type="entry name" value="GENERAL SECRETION PATHWAY PROTEIN A-RELATED"/>
    <property type="match status" value="1"/>
</dbReference>
<dbReference type="SUPFAM" id="SSF47090">
    <property type="entry name" value="PGBD-like"/>
    <property type="match status" value="1"/>
</dbReference>
<dbReference type="InterPro" id="IPR048809">
    <property type="entry name" value="GspA_C39-like"/>
</dbReference>
<accession>A0A235CDW7</accession>
<keyword evidence="5" id="KW-1185">Reference proteome</keyword>
<reference evidence="3 5" key="2">
    <citation type="submission" date="2019-03" db="EMBL/GenBank/DDBJ databases">
        <title>Genomic Encyclopedia of Archaeal and Bacterial Type Strains, Phase II (KMG-II): from individual species to whole genera.</title>
        <authorList>
            <person name="Goeker M."/>
        </authorList>
    </citation>
    <scope>NUCLEOTIDE SEQUENCE [LARGE SCALE GENOMIC DNA]</scope>
    <source>
        <strain evidence="3 5">DSM 15594</strain>
    </source>
</reference>
<sequence length="546" mass="60246">MYGDYFGLTDLPFSIAPDPRFLYLSQQHREALAHLQYGLNCPGGFVLLTGEVGTGKTTVCRCLLEQVPEHTDLAFILSPGGTATELLSAICQELGITLPGQPDVRQLSNAIHHHLLESHAEGRHTVLLIDEAQNLPVSLLEQIRLLTNLETNTHKLLQIMLLGQPELAEKLARPELRQLSQRITARYHLVPLSFDEMQAYIAHRLSVAGIEAQLFQPSALRRLFRLTGGVPRLINVICDRALLGAFVQRLPRVDLITLNRAATEVLGNITVSSRQRLPALAALLLLLLSVLAVTGWQYQREISHLVMSLDSPPPALPAEELPAAEAVSAAGTLTASAATATTVSSELQWPEIDTGLSQILAYQQLFALWQLDYDPVSQPVICRYARSQKLDCTMQEASLETLRAQNHPAVFRLERPEHAPLYVTLIAINNEQATLVAGGQTLQLPLEKLEAWWPGSYVMLWQPPPEYRGPLRPGSRGAAVAWLEQHLAGWRNRSVRPSQPYYDDVLSTDVQAFQQSKGLIPDGIFGPQTGIYFSASLLSGLPQLSD</sequence>
<proteinExistence type="predicted"/>
<reference evidence="2 4" key="1">
    <citation type="submission" date="2017-08" db="EMBL/GenBank/DDBJ databases">
        <title>Draft Genome Sequence of the Marine Bacterium Oceanimonas baumannii ATCC 700832.</title>
        <authorList>
            <person name="Mcclelland W.D."/>
            <person name="Brennan M.A."/>
            <person name="Trachtenberg A.M."/>
            <person name="Maclea K.S."/>
        </authorList>
    </citation>
    <scope>NUCLEOTIDE SEQUENCE [LARGE SCALE GENOMIC DNA]</scope>
    <source>
        <strain evidence="2 4">ATCC 700832</strain>
    </source>
</reference>
<dbReference type="InterPro" id="IPR036366">
    <property type="entry name" value="PGBDSf"/>
</dbReference>
<evidence type="ECO:0000313" key="4">
    <source>
        <dbReference type="Proteomes" id="UP000243640"/>
    </source>
</evidence>
<dbReference type="CDD" id="cd00009">
    <property type="entry name" value="AAA"/>
    <property type="match status" value="1"/>
</dbReference>
<dbReference type="RefSeq" id="WP_094279259.1">
    <property type="nucleotide sequence ID" value="NZ_NQJF01000013.1"/>
</dbReference>
<dbReference type="SMART" id="SM00382">
    <property type="entry name" value="AAA"/>
    <property type="match status" value="1"/>
</dbReference>
<organism evidence="2 4">
    <name type="scientific">Oceanimonas baumannii</name>
    <dbReference type="NCBI Taxonomy" id="129578"/>
    <lineage>
        <taxon>Bacteria</taxon>
        <taxon>Pseudomonadati</taxon>
        <taxon>Pseudomonadota</taxon>
        <taxon>Gammaproteobacteria</taxon>
        <taxon>Aeromonadales</taxon>
        <taxon>Aeromonadaceae</taxon>
        <taxon>Oceanimonas</taxon>
    </lineage>
</organism>
<protein>
    <submittedName>
        <fullName evidence="3">General secretion pathway protein A</fullName>
    </submittedName>
    <submittedName>
        <fullName evidence="2">Peptidoglycan-binding protein</fullName>
    </submittedName>
</protein>
<dbReference type="Gene3D" id="1.10.101.10">
    <property type="entry name" value="PGBD-like superfamily/PGBD"/>
    <property type="match status" value="1"/>
</dbReference>
<dbReference type="AlphaFoldDB" id="A0A235CDW7"/>
<dbReference type="Pfam" id="PF21327">
    <property type="entry name" value="GspA_C39-like"/>
    <property type="match status" value="1"/>
</dbReference>
<feature type="domain" description="AAA+ ATPase" evidence="1">
    <location>
        <begin position="42"/>
        <end position="195"/>
    </location>
</feature>
<dbReference type="Gene3D" id="3.90.70.10">
    <property type="entry name" value="Cysteine proteinases"/>
    <property type="match status" value="1"/>
</dbReference>
<comment type="caution">
    <text evidence="2">The sequence shown here is derived from an EMBL/GenBank/DDBJ whole genome shotgun (WGS) entry which is preliminary data.</text>
</comment>
<evidence type="ECO:0000259" key="1">
    <source>
        <dbReference type="SMART" id="SM00382"/>
    </source>
</evidence>
<dbReference type="InterPro" id="IPR036365">
    <property type="entry name" value="PGBD-like_sf"/>
</dbReference>
<dbReference type="GO" id="GO:0016887">
    <property type="term" value="F:ATP hydrolysis activity"/>
    <property type="evidence" value="ECO:0007669"/>
    <property type="project" value="InterPro"/>
</dbReference>
<dbReference type="InterPro" id="IPR049945">
    <property type="entry name" value="AAA_22"/>
</dbReference>
<dbReference type="Gene3D" id="3.40.50.300">
    <property type="entry name" value="P-loop containing nucleotide triphosphate hydrolases"/>
    <property type="match status" value="1"/>
</dbReference>
<dbReference type="Proteomes" id="UP000295058">
    <property type="component" value="Unassembled WGS sequence"/>
</dbReference>
<dbReference type="PANTHER" id="PTHR35894:SF1">
    <property type="entry name" value="PHOSPHORIBULOKINASE _ URIDINE KINASE FAMILY"/>
    <property type="match status" value="1"/>
</dbReference>
<gene>
    <name evidence="2" type="ORF">B6S09_14740</name>
    <name evidence="3" type="ORF">LY04_02553</name>
</gene>
<dbReference type="EMBL" id="SODO01000010">
    <property type="protein sequence ID" value="TDW57688.1"/>
    <property type="molecule type" value="Genomic_DNA"/>
</dbReference>
<dbReference type="InterPro" id="IPR002477">
    <property type="entry name" value="Peptidoglycan-bd-like"/>
</dbReference>
<evidence type="ECO:0000313" key="3">
    <source>
        <dbReference type="EMBL" id="TDW57688.1"/>
    </source>
</evidence>
<evidence type="ECO:0000313" key="5">
    <source>
        <dbReference type="Proteomes" id="UP000295058"/>
    </source>
</evidence>
<dbReference type="SUPFAM" id="SSF52540">
    <property type="entry name" value="P-loop containing nucleoside triphosphate hydrolases"/>
    <property type="match status" value="1"/>
</dbReference>
<dbReference type="InterPro" id="IPR003593">
    <property type="entry name" value="AAA+_ATPase"/>
</dbReference>
<dbReference type="Pfam" id="PF13401">
    <property type="entry name" value="AAA_22"/>
    <property type="match status" value="1"/>
</dbReference>
<dbReference type="OrthoDB" id="9780149at2"/>
<dbReference type="EMBL" id="NQJF01000013">
    <property type="protein sequence ID" value="OYD22723.1"/>
    <property type="molecule type" value="Genomic_DNA"/>
</dbReference>
<dbReference type="Pfam" id="PF01471">
    <property type="entry name" value="PG_binding_1"/>
    <property type="match status" value="1"/>
</dbReference>
<evidence type="ECO:0000313" key="2">
    <source>
        <dbReference type="EMBL" id="OYD22723.1"/>
    </source>
</evidence>
<dbReference type="InterPro" id="IPR052026">
    <property type="entry name" value="ExeA_AAA_ATPase_DNA-bind"/>
</dbReference>
<dbReference type="Proteomes" id="UP000243640">
    <property type="component" value="Unassembled WGS sequence"/>
</dbReference>
<name>A0A235CDW7_9GAMM</name>